<accession>A0ACB7SMI4</accession>
<dbReference type="Proteomes" id="UP000821845">
    <property type="component" value="Chromosome 3"/>
</dbReference>
<evidence type="ECO:0000313" key="1">
    <source>
        <dbReference type="EMBL" id="KAH6936073.1"/>
    </source>
</evidence>
<evidence type="ECO:0000313" key="2">
    <source>
        <dbReference type="Proteomes" id="UP000821845"/>
    </source>
</evidence>
<organism evidence="1 2">
    <name type="scientific">Hyalomma asiaticum</name>
    <name type="common">Tick</name>
    <dbReference type="NCBI Taxonomy" id="266040"/>
    <lineage>
        <taxon>Eukaryota</taxon>
        <taxon>Metazoa</taxon>
        <taxon>Ecdysozoa</taxon>
        <taxon>Arthropoda</taxon>
        <taxon>Chelicerata</taxon>
        <taxon>Arachnida</taxon>
        <taxon>Acari</taxon>
        <taxon>Parasitiformes</taxon>
        <taxon>Ixodida</taxon>
        <taxon>Ixodoidea</taxon>
        <taxon>Ixodidae</taxon>
        <taxon>Hyalomminae</taxon>
        <taxon>Hyalomma</taxon>
    </lineage>
</organism>
<protein>
    <submittedName>
        <fullName evidence="1">Uncharacterized protein</fullName>
    </submittedName>
</protein>
<comment type="caution">
    <text evidence="1">The sequence shown here is derived from an EMBL/GenBank/DDBJ whole genome shotgun (WGS) entry which is preliminary data.</text>
</comment>
<sequence>MHLGRLGELRDTHLISGLIDGFLANMEMALAGLTLATWIPLCSDLKHSAYQVDKSRSTQPVVTPTSVCLMRRYEHVRTNAGTLKWMACLVMYARTMNAHDAQALLPSLKETRRATQSSFDLIESSRIGGPRRWVPKLRSAEFENWVKRRLRWVKRTERHK</sequence>
<proteinExistence type="predicted"/>
<name>A0ACB7SMI4_HYAAI</name>
<gene>
    <name evidence="1" type="ORF">HPB50_013062</name>
</gene>
<keyword evidence="2" id="KW-1185">Reference proteome</keyword>
<reference evidence="1" key="1">
    <citation type="submission" date="2020-05" db="EMBL/GenBank/DDBJ databases">
        <title>Large-scale comparative analyses of tick genomes elucidate their genetic diversity and vector capacities.</title>
        <authorList>
            <person name="Jia N."/>
            <person name="Wang J."/>
            <person name="Shi W."/>
            <person name="Du L."/>
            <person name="Sun Y."/>
            <person name="Zhan W."/>
            <person name="Jiang J."/>
            <person name="Wang Q."/>
            <person name="Zhang B."/>
            <person name="Ji P."/>
            <person name="Sakyi L.B."/>
            <person name="Cui X."/>
            <person name="Yuan T."/>
            <person name="Jiang B."/>
            <person name="Yang W."/>
            <person name="Lam T.T.-Y."/>
            <person name="Chang Q."/>
            <person name="Ding S."/>
            <person name="Wang X."/>
            <person name="Zhu J."/>
            <person name="Ruan X."/>
            <person name="Zhao L."/>
            <person name="Wei J."/>
            <person name="Que T."/>
            <person name="Du C."/>
            <person name="Cheng J."/>
            <person name="Dai P."/>
            <person name="Han X."/>
            <person name="Huang E."/>
            <person name="Gao Y."/>
            <person name="Liu J."/>
            <person name="Shao H."/>
            <person name="Ye R."/>
            <person name="Li L."/>
            <person name="Wei W."/>
            <person name="Wang X."/>
            <person name="Wang C."/>
            <person name="Yang T."/>
            <person name="Huo Q."/>
            <person name="Li W."/>
            <person name="Guo W."/>
            <person name="Chen H."/>
            <person name="Zhou L."/>
            <person name="Ni X."/>
            <person name="Tian J."/>
            <person name="Zhou Y."/>
            <person name="Sheng Y."/>
            <person name="Liu T."/>
            <person name="Pan Y."/>
            <person name="Xia L."/>
            <person name="Li J."/>
            <person name="Zhao F."/>
            <person name="Cao W."/>
        </authorList>
    </citation>
    <scope>NUCLEOTIDE SEQUENCE</scope>
    <source>
        <strain evidence="1">Hyas-2018</strain>
    </source>
</reference>
<dbReference type="EMBL" id="CM023483">
    <property type="protein sequence ID" value="KAH6936073.1"/>
    <property type="molecule type" value="Genomic_DNA"/>
</dbReference>